<dbReference type="Gene3D" id="3.40.50.720">
    <property type="entry name" value="NAD(P)-binding Rossmann-like Domain"/>
    <property type="match status" value="1"/>
</dbReference>
<keyword evidence="2" id="KW-0313">Glucose metabolism</keyword>
<dbReference type="InterPro" id="IPR036291">
    <property type="entry name" value="NAD(P)-bd_dom_sf"/>
</dbReference>
<sequence>MTGYPATLPLRHRGERSAVGRSGRATALRRPSTSSRQLSIHTQSCPQVRLREQLNDPQKAVDAQTTAAMLQAAKPDREVGTRAASAVEKRTNCSAQQCFPDCRSRSCVGLCVSACATTFKGELQPQPPPRGGQHAPPPERDGLLRLRTGGETRRQALRCPGTVALKKPTSPVHRRACHFDQRCGPGRRSGSARETMWKVVFALTLLGGACVRPGSAKEPKGHVSVVVVGATGDLARKYLWQGFFQLYADQVSSGHSFSFYGGALSDAETARPVLFEILQGLACPQGLSQDRCAIIRDQFLKLAEYRRLKTAEDYAALSGEMGQRPTQEGLVEAGRLFYLSVPAFAYADVADKINSTCRPPQGAWLRVVLEKPFGHDLDSAQVLAAQLEKFLKEEEMYRIDHYLGKQVVSQILPFRKENRMFLDPIWNRHHIDRIEIVLKETLDAKGRTQFYDQYGVIRDVVQNHLTEVLVLLTMGVPANRTSSQEGLSNKMAAFGALQQLGRSSAVIGQYEAYSREVQEELNKTKDHVSLTPTFAGVMVHMDNSQFDGVPIFLISGKMLDERVGYARVLFKNKVFCVQSPDNAHCKPRQIVFYFGHGDLKYPAILVSKNLFRPAGVAQGWKEVMEHEDLRLFGLALSDYHIHTPVAQRDAYHLLIAQIFQGRKDSFISTETLLASWGFWTPLLAALSHQPPRLYPGGAANGNMLDLQAQGRELAFVSEAVVIPQGGPGAAESFQVMQGKFRSSDMVSAWAEELVNRLAADLQAAAEEAVREGGQFHLALSGGSSPLALFQRLAQHHYAFPWRHTHVWTVDERCVPLTEPGSNFHSLHDHLLQHVRLPYFNAHPMPVQLNQRLCVEEDGGPLVYERDIARLVNASSFHFVLLGVGFDGHTASLFQDTPLEAHGDRLVALTESPVKPHQRMSLTLNAINRAQRVGVLVMGKGKHDLVTQLSRVKDDPKRRYPITGVRPTAGKLVWYLDYDALLG</sequence>
<proteinExistence type="predicted"/>
<dbReference type="GO" id="GO:0005783">
    <property type="term" value="C:endoplasmic reticulum"/>
    <property type="evidence" value="ECO:0007669"/>
    <property type="project" value="TreeGrafter"/>
</dbReference>
<dbReference type="GO" id="GO:0017057">
    <property type="term" value="F:6-phosphogluconolactonase activity"/>
    <property type="evidence" value="ECO:0007669"/>
    <property type="project" value="InterPro"/>
</dbReference>
<evidence type="ECO:0000313" key="11">
    <source>
        <dbReference type="Proteomes" id="UP001152803"/>
    </source>
</evidence>
<protein>
    <recommendedName>
        <fullName evidence="12">GDH/6PGL endoplasmic bifunctional protein</fullName>
    </recommendedName>
</protein>
<dbReference type="PRINTS" id="PR00079">
    <property type="entry name" value="G6PDHDRGNASE"/>
</dbReference>
<feature type="compositionally biased region" description="Polar residues" evidence="6">
    <location>
        <begin position="31"/>
        <end position="42"/>
    </location>
</feature>
<evidence type="ECO:0000256" key="3">
    <source>
        <dbReference type="ARBA" id="ARBA00022857"/>
    </source>
</evidence>
<dbReference type="CDD" id="cd01400">
    <property type="entry name" value="6PGL"/>
    <property type="match status" value="1"/>
</dbReference>
<evidence type="ECO:0000313" key="10">
    <source>
        <dbReference type="EMBL" id="KAJ8258882.1"/>
    </source>
</evidence>
<feature type="domain" description="Glucosamine/galactosamine-6-phosphate isomerase" evidence="8">
    <location>
        <begin position="750"/>
        <end position="973"/>
    </location>
</feature>
<keyword evidence="5" id="KW-0119">Carbohydrate metabolism</keyword>
<evidence type="ECO:0000256" key="5">
    <source>
        <dbReference type="ARBA" id="ARBA00023277"/>
    </source>
</evidence>
<dbReference type="Pfam" id="PF01182">
    <property type="entry name" value="Glucosamine_iso"/>
    <property type="match status" value="1"/>
</dbReference>
<name>A0A9Q1HSD3_CONCO</name>
<dbReference type="NCBIfam" id="TIGR01198">
    <property type="entry name" value="pgl"/>
    <property type="match status" value="1"/>
</dbReference>
<feature type="domain" description="Glucose-6-phosphate dehydrogenase NAD-binding" evidence="7">
    <location>
        <begin position="226"/>
        <end position="408"/>
    </location>
</feature>
<dbReference type="PROSITE" id="PS00069">
    <property type="entry name" value="G6P_DEHYDROGENASE"/>
    <property type="match status" value="1"/>
</dbReference>
<dbReference type="Gene3D" id="3.40.50.1360">
    <property type="match status" value="1"/>
</dbReference>
<dbReference type="InterPro" id="IPR022674">
    <property type="entry name" value="G6P_DH_NAD-bd"/>
</dbReference>
<dbReference type="GO" id="GO:0050661">
    <property type="term" value="F:NADP binding"/>
    <property type="evidence" value="ECO:0007669"/>
    <property type="project" value="InterPro"/>
</dbReference>
<feature type="domain" description="Glucose-6-phosphate dehydrogenase C-terminal" evidence="9">
    <location>
        <begin position="413"/>
        <end position="703"/>
    </location>
</feature>
<dbReference type="GO" id="GO:0009051">
    <property type="term" value="P:pentose-phosphate shunt, oxidative branch"/>
    <property type="evidence" value="ECO:0007669"/>
    <property type="project" value="TreeGrafter"/>
</dbReference>
<dbReference type="InterPro" id="IPR019796">
    <property type="entry name" value="G6P_DH_AS"/>
</dbReference>
<dbReference type="AlphaFoldDB" id="A0A9Q1HSD3"/>
<evidence type="ECO:0000256" key="1">
    <source>
        <dbReference type="ARBA" id="ARBA00004959"/>
    </source>
</evidence>
<dbReference type="GO" id="GO:0004345">
    <property type="term" value="F:glucose-6-phosphate dehydrogenase activity"/>
    <property type="evidence" value="ECO:0007669"/>
    <property type="project" value="InterPro"/>
</dbReference>
<keyword evidence="4" id="KW-0560">Oxidoreductase</keyword>
<dbReference type="InterPro" id="IPR037171">
    <property type="entry name" value="NagB/RpiA_transferase-like"/>
</dbReference>
<accession>A0A9Q1HSD3</accession>
<feature type="region of interest" description="Disordered" evidence="6">
    <location>
        <begin position="122"/>
        <end position="144"/>
    </location>
</feature>
<feature type="region of interest" description="Disordered" evidence="6">
    <location>
        <begin position="14"/>
        <end position="42"/>
    </location>
</feature>
<evidence type="ECO:0008006" key="12">
    <source>
        <dbReference type="Google" id="ProtNLM"/>
    </source>
</evidence>
<evidence type="ECO:0000256" key="2">
    <source>
        <dbReference type="ARBA" id="ARBA00022526"/>
    </source>
</evidence>
<reference evidence="10" key="1">
    <citation type="journal article" date="2023" name="Science">
        <title>Genome structures resolve the early diversification of teleost fishes.</title>
        <authorList>
            <person name="Parey E."/>
            <person name="Louis A."/>
            <person name="Montfort J."/>
            <person name="Bouchez O."/>
            <person name="Roques C."/>
            <person name="Iampietro C."/>
            <person name="Lluch J."/>
            <person name="Castinel A."/>
            <person name="Donnadieu C."/>
            <person name="Desvignes T."/>
            <person name="Floi Bucao C."/>
            <person name="Jouanno E."/>
            <person name="Wen M."/>
            <person name="Mejri S."/>
            <person name="Dirks R."/>
            <person name="Jansen H."/>
            <person name="Henkel C."/>
            <person name="Chen W.J."/>
            <person name="Zahm M."/>
            <person name="Cabau C."/>
            <person name="Klopp C."/>
            <person name="Thompson A.W."/>
            <person name="Robinson-Rechavi M."/>
            <person name="Braasch I."/>
            <person name="Lecointre G."/>
            <person name="Bobe J."/>
            <person name="Postlethwait J.H."/>
            <person name="Berthelot C."/>
            <person name="Roest Crollius H."/>
            <person name="Guiguen Y."/>
        </authorList>
    </citation>
    <scope>NUCLEOTIDE SEQUENCE</scope>
    <source>
        <strain evidence="10">Concon-B</strain>
    </source>
</reference>
<dbReference type="Proteomes" id="UP001152803">
    <property type="component" value="Unassembled WGS sequence"/>
</dbReference>
<dbReference type="SUPFAM" id="SSF55347">
    <property type="entry name" value="Glyceraldehyde-3-phosphate dehydrogenase-like, C-terminal domain"/>
    <property type="match status" value="1"/>
</dbReference>
<dbReference type="Pfam" id="PF02781">
    <property type="entry name" value="G6PD_C"/>
    <property type="match status" value="1"/>
</dbReference>
<gene>
    <name evidence="10" type="ORF">COCON_G00178940</name>
</gene>
<comment type="caution">
    <text evidence="10">The sequence shown here is derived from an EMBL/GenBank/DDBJ whole genome shotgun (WGS) entry which is preliminary data.</text>
</comment>
<dbReference type="EMBL" id="JAFJMO010000013">
    <property type="protein sequence ID" value="KAJ8258882.1"/>
    <property type="molecule type" value="Genomic_DNA"/>
</dbReference>
<dbReference type="Pfam" id="PF00479">
    <property type="entry name" value="G6PD_N"/>
    <property type="match status" value="1"/>
</dbReference>
<dbReference type="OrthoDB" id="60984at2759"/>
<dbReference type="PANTHER" id="PTHR23429:SF7">
    <property type="entry name" value="GDH_6PGL ENDOPLASMIC BIFUNCTIONAL PROTEIN"/>
    <property type="match status" value="1"/>
</dbReference>
<dbReference type="InterPro" id="IPR001282">
    <property type="entry name" value="G6P_DH"/>
</dbReference>
<dbReference type="InterPro" id="IPR005900">
    <property type="entry name" value="6-phosphogluconolactonase_DevB"/>
</dbReference>
<evidence type="ECO:0000259" key="7">
    <source>
        <dbReference type="Pfam" id="PF00479"/>
    </source>
</evidence>
<evidence type="ECO:0000256" key="6">
    <source>
        <dbReference type="SAM" id="MobiDB-lite"/>
    </source>
</evidence>
<dbReference type="Gene3D" id="3.30.360.10">
    <property type="entry name" value="Dihydrodipicolinate Reductase, domain 2"/>
    <property type="match status" value="1"/>
</dbReference>
<keyword evidence="11" id="KW-1185">Reference proteome</keyword>
<comment type="pathway">
    <text evidence="1">Carbohydrate degradation; pentose phosphate pathway.</text>
</comment>
<dbReference type="InterPro" id="IPR022675">
    <property type="entry name" value="G6P_DH_C"/>
</dbReference>
<dbReference type="InterPro" id="IPR006148">
    <property type="entry name" value="Glc/Gal-6P_isomerase"/>
</dbReference>
<evidence type="ECO:0000259" key="8">
    <source>
        <dbReference type="Pfam" id="PF01182"/>
    </source>
</evidence>
<evidence type="ECO:0000259" key="9">
    <source>
        <dbReference type="Pfam" id="PF02781"/>
    </source>
</evidence>
<evidence type="ECO:0000256" key="4">
    <source>
        <dbReference type="ARBA" id="ARBA00023002"/>
    </source>
</evidence>
<dbReference type="GO" id="GO:0006006">
    <property type="term" value="P:glucose metabolic process"/>
    <property type="evidence" value="ECO:0007669"/>
    <property type="project" value="UniProtKB-KW"/>
</dbReference>
<dbReference type="SUPFAM" id="SSF51735">
    <property type="entry name" value="NAD(P)-binding Rossmann-fold domains"/>
    <property type="match status" value="1"/>
</dbReference>
<dbReference type="SUPFAM" id="SSF100950">
    <property type="entry name" value="NagB/RpiA/CoA transferase-like"/>
    <property type="match status" value="1"/>
</dbReference>
<organism evidence="10 11">
    <name type="scientific">Conger conger</name>
    <name type="common">Conger eel</name>
    <name type="synonym">Muraena conger</name>
    <dbReference type="NCBI Taxonomy" id="82655"/>
    <lineage>
        <taxon>Eukaryota</taxon>
        <taxon>Metazoa</taxon>
        <taxon>Chordata</taxon>
        <taxon>Craniata</taxon>
        <taxon>Vertebrata</taxon>
        <taxon>Euteleostomi</taxon>
        <taxon>Actinopterygii</taxon>
        <taxon>Neopterygii</taxon>
        <taxon>Teleostei</taxon>
        <taxon>Anguilliformes</taxon>
        <taxon>Congridae</taxon>
        <taxon>Conger</taxon>
    </lineage>
</organism>
<dbReference type="PANTHER" id="PTHR23429">
    <property type="entry name" value="GLUCOSE-6-PHOSPHATE 1-DEHYDROGENASE G6PD"/>
    <property type="match status" value="1"/>
</dbReference>
<keyword evidence="3" id="KW-0521">NADP</keyword>